<dbReference type="Gene3D" id="3.40.50.1000">
    <property type="entry name" value="HAD superfamily/HAD-like"/>
    <property type="match status" value="1"/>
</dbReference>
<protein>
    <submittedName>
        <fullName evidence="1">HAD-IA family hydrolase</fullName>
    </submittedName>
</protein>
<evidence type="ECO:0000313" key="2">
    <source>
        <dbReference type="Proteomes" id="UP000325122"/>
    </source>
</evidence>
<dbReference type="GO" id="GO:0016787">
    <property type="term" value="F:hydrolase activity"/>
    <property type="evidence" value="ECO:0007669"/>
    <property type="project" value="UniProtKB-KW"/>
</dbReference>
<accession>A0A5M6ZEZ6</accession>
<organism evidence="1 2">
    <name type="scientific">Alkalicaulis satelles</name>
    <dbReference type="NCBI Taxonomy" id="2609175"/>
    <lineage>
        <taxon>Bacteria</taxon>
        <taxon>Pseudomonadati</taxon>
        <taxon>Pseudomonadota</taxon>
        <taxon>Alphaproteobacteria</taxon>
        <taxon>Maricaulales</taxon>
        <taxon>Maricaulaceae</taxon>
        <taxon>Alkalicaulis</taxon>
    </lineage>
</organism>
<proteinExistence type="predicted"/>
<dbReference type="InterPro" id="IPR023198">
    <property type="entry name" value="PGP-like_dom2"/>
</dbReference>
<dbReference type="SUPFAM" id="SSF56784">
    <property type="entry name" value="HAD-like"/>
    <property type="match status" value="1"/>
</dbReference>
<dbReference type="AlphaFoldDB" id="A0A5M6ZEZ6"/>
<dbReference type="Pfam" id="PF00702">
    <property type="entry name" value="Hydrolase"/>
    <property type="match status" value="1"/>
</dbReference>
<dbReference type="NCBIfam" id="TIGR01509">
    <property type="entry name" value="HAD-SF-IA-v3"/>
    <property type="match status" value="1"/>
</dbReference>
<name>A0A5M6ZEZ6_9PROT</name>
<dbReference type="PANTHER" id="PTHR43611:SF3">
    <property type="entry name" value="FLAVIN MONONUCLEOTIDE HYDROLASE 1, CHLOROPLATIC"/>
    <property type="match status" value="1"/>
</dbReference>
<reference evidence="1 2" key="1">
    <citation type="submission" date="2019-09" db="EMBL/GenBank/DDBJ databases">
        <authorList>
            <person name="Kevbrin V."/>
            <person name="Grouzdev D.S."/>
        </authorList>
    </citation>
    <scope>NUCLEOTIDE SEQUENCE [LARGE SCALE GENOMIC DNA]</scope>
    <source>
        <strain evidence="1 2">G-192</strain>
    </source>
</reference>
<comment type="caution">
    <text evidence="1">The sequence shown here is derived from an EMBL/GenBank/DDBJ whole genome shotgun (WGS) entry which is preliminary data.</text>
</comment>
<keyword evidence="1" id="KW-0378">Hydrolase</keyword>
<dbReference type="InterPro" id="IPR006439">
    <property type="entry name" value="HAD-SF_hydro_IA"/>
</dbReference>
<keyword evidence="2" id="KW-1185">Reference proteome</keyword>
<dbReference type="EMBL" id="VWOJ01000003">
    <property type="protein sequence ID" value="KAA5802444.1"/>
    <property type="molecule type" value="Genomic_DNA"/>
</dbReference>
<dbReference type="Proteomes" id="UP000325122">
    <property type="component" value="Unassembled WGS sequence"/>
</dbReference>
<evidence type="ECO:0000313" key="1">
    <source>
        <dbReference type="EMBL" id="KAA5802444.1"/>
    </source>
</evidence>
<dbReference type="InterPro" id="IPR036412">
    <property type="entry name" value="HAD-like_sf"/>
</dbReference>
<dbReference type="PRINTS" id="PR00413">
    <property type="entry name" value="HADHALOGNASE"/>
</dbReference>
<sequence length="160" mass="17640">MAWHEAHDRGVPMAENRRALIAAHPGKEALIRAWDERWPDMFNGWVEGMQALVSELEQAGVPQYGLTNYPAEKMSHLVTILPAIARFTDVIVSGDEGVIKPEPAIYAITRQRIGLDPARVIFLDDREVNVAAAREAGFQAEVFTGATAARLTLRARGLPV</sequence>
<dbReference type="PANTHER" id="PTHR43611">
    <property type="entry name" value="ALPHA-D-GLUCOSE 1-PHOSPHATE PHOSPHATASE"/>
    <property type="match status" value="1"/>
</dbReference>
<dbReference type="Gene3D" id="1.10.150.240">
    <property type="entry name" value="Putative phosphatase, domain 2"/>
    <property type="match status" value="1"/>
</dbReference>
<dbReference type="InterPro" id="IPR023214">
    <property type="entry name" value="HAD_sf"/>
</dbReference>
<gene>
    <name evidence="1" type="ORF">F1654_10410</name>
</gene>